<accession>A0AAE0YTU1</accession>
<gene>
    <name evidence="3" type="ORF">RRG08_042873</name>
</gene>
<evidence type="ECO:0000313" key="3">
    <source>
        <dbReference type="EMBL" id="KAK3757189.1"/>
    </source>
</evidence>
<evidence type="ECO:0000256" key="2">
    <source>
        <dbReference type="SAM" id="SignalP"/>
    </source>
</evidence>
<dbReference type="EMBL" id="JAWDGP010005402">
    <property type="protein sequence ID" value="KAK3757189.1"/>
    <property type="molecule type" value="Genomic_DNA"/>
</dbReference>
<protein>
    <submittedName>
        <fullName evidence="3">Uncharacterized protein</fullName>
    </submittedName>
</protein>
<keyword evidence="1" id="KW-1133">Transmembrane helix</keyword>
<feature type="signal peptide" evidence="2">
    <location>
        <begin position="1"/>
        <end position="23"/>
    </location>
</feature>
<keyword evidence="1" id="KW-0812">Transmembrane</keyword>
<evidence type="ECO:0000313" key="4">
    <source>
        <dbReference type="Proteomes" id="UP001283361"/>
    </source>
</evidence>
<organism evidence="3 4">
    <name type="scientific">Elysia crispata</name>
    <name type="common">lettuce slug</name>
    <dbReference type="NCBI Taxonomy" id="231223"/>
    <lineage>
        <taxon>Eukaryota</taxon>
        <taxon>Metazoa</taxon>
        <taxon>Spiralia</taxon>
        <taxon>Lophotrochozoa</taxon>
        <taxon>Mollusca</taxon>
        <taxon>Gastropoda</taxon>
        <taxon>Heterobranchia</taxon>
        <taxon>Euthyneura</taxon>
        <taxon>Panpulmonata</taxon>
        <taxon>Sacoglossa</taxon>
        <taxon>Placobranchoidea</taxon>
        <taxon>Plakobranchidae</taxon>
        <taxon>Elysia</taxon>
    </lineage>
</organism>
<keyword evidence="4" id="KW-1185">Reference proteome</keyword>
<feature type="transmembrane region" description="Helical" evidence="1">
    <location>
        <begin position="56"/>
        <end position="76"/>
    </location>
</feature>
<keyword evidence="1" id="KW-0472">Membrane</keyword>
<evidence type="ECO:0000256" key="1">
    <source>
        <dbReference type="SAM" id="Phobius"/>
    </source>
</evidence>
<name>A0AAE0YTU1_9GAST</name>
<reference evidence="3" key="1">
    <citation type="journal article" date="2023" name="G3 (Bethesda)">
        <title>A reference genome for the long-term kleptoplast-retaining sea slug Elysia crispata morphotype clarki.</title>
        <authorList>
            <person name="Eastman K.E."/>
            <person name="Pendleton A.L."/>
            <person name="Shaikh M.A."/>
            <person name="Suttiyut T."/>
            <person name="Ogas R."/>
            <person name="Tomko P."/>
            <person name="Gavelis G."/>
            <person name="Widhalm J.R."/>
            <person name="Wisecaver J.H."/>
        </authorList>
    </citation>
    <scope>NUCLEOTIDE SEQUENCE</scope>
    <source>
        <strain evidence="3">ECLA1</strain>
    </source>
</reference>
<feature type="chain" id="PRO_5042012705" evidence="2">
    <location>
        <begin position="24"/>
        <end position="193"/>
    </location>
</feature>
<sequence length="193" mass="22236">MHRWYIMVRSLLGISWYQTLVVCQGIKPQWYVMVPSLGGMSWYQASVVYHGTKPRWYIMVPSLVGISWYQASLVYHGTKPRWYIMVPSLVGISWYQASLVYHGTKPRWYIMVTVLSSPRYHPEIARILSRTATLVLYCGLLGFIALTGFSCVQAIPNCQLRAPSLRRPDKMEIISRLLKREERGGCCAVSRLD</sequence>
<dbReference type="Proteomes" id="UP001283361">
    <property type="component" value="Unassembled WGS sequence"/>
</dbReference>
<proteinExistence type="predicted"/>
<keyword evidence="2" id="KW-0732">Signal</keyword>
<feature type="transmembrane region" description="Helical" evidence="1">
    <location>
        <begin position="134"/>
        <end position="155"/>
    </location>
</feature>
<comment type="caution">
    <text evidence="3">The sequence shown here is derived from an EMBL/GenBank/DDBJ whole genome shotgun (WGS) entry which is preliminary data.</text>
</comment>
<dbReference type="AlphaFoldDB" id="A0AAE0YTU1"/>
<feature type="transmembrane region" description="Helical" evidence="1">
    <location>
        <begin position="82"/>
        <end position="101"/>
    </location>
</feature>